<dbReference type="OrthoDB" id="515515at2759"/>
<name>A0A9D4TYI7_CHLVU</name>
<dbReference type="EMBL" id="SIDB01000001">
    <property type="protein sequence ID" value="KAI3438123.1"/>
    <property type="molecule type" value="Genomic_DNA"/>
</dbReference>
<feature type="compositionally biased region" description="Low complexity" evidence="1">
    <location>
        <begin position="135"/>
        <end position="145"/>
    </location>
</feature>
<feature type="region of interest" description="Disordered" evidence="1">
    <location>
        <begin position="279"/>
        <end position="305"/>
    </location>
</feature>
<dbReference type="PANTHER" id="PTHR36339">
    <property type="entry name" value="F23A5.5"/>
    <property type="match status" value="1"/>
</dbReference>
<gene>
    <name evidence="3" type="ORF">D9Q98_000564</name>
</gene>
<reference evidence="3" key="2">
    <citation type="submission" date="2020-11" db="EMBL/GenBank/DDBJ databases">
        <authorList>
            <person name="Cecchin M."/>
            <person name="Marcolungo L."/>
            <person name="Rossato M."/>
            <person name="Girolomoni L."/>
            <person name="Cosentino E."/>
            <person name="Cuine S."/>
            <person name="Li-Beisson Y."/>
            <person name="Delledonne M."/>
            <person name="Ballottari M."/>
        </authorList>
    </citation>
    <scope>NUCLEOTIDE SEQUENCE</scope>
    <source>
        <strain evidence="3">211/11P</strain>
        <tissue evidence="3">Whole cell</tissue>
    </source>
</reference>
<feature type="transmembrane region" description="Helical" evidence="2">
    <location>
        <begin position="71"/>
        <end position="91"/>
    </location>
</feature>
<proteinExistence type="predicted"/>
<keyword evidence="2" id="KW-1133">Transmembrane helix</keyword>
<dbReference type="PANTHER" id="PTHR36339:SF2">
    <property type="entry name" value="F23A5.5"/>
    <property type="match status" value="1"/>
</dbReference>
<feature type="region of interest" description="Disordered" evidence="1">
    <location>
        <begin position="119"/>
        <end position="149"/>
    </location>
</feature>
<sequence length="363" mass="39319">MRVSMLRRALAHCQRRRWLHIEAGPPAPQQKPKSLKELDEETFGGLKSAKMLLSDEAQQRRSLVGRFDWHVVQFLLALIPPGVAFLIVHWARHDMKKMEEKLGREAISKESKKLEAIARHQQETQGAGASGGTQTGQTRGTPSSGEDMQQRISQLEELVRELQQQQASRAAQAQGPADSQQRQQEQRGAVPRQQQGQQQQQQAQVPAPVARQQHSHSSPKSSSSEQQSEGQQQQQQQQQRAGETKAGLLWSMWHWTCSKVASQPPKDAAYVAGAAAAAPSSVNSGSHNRPGSSAPASQTAGGSNALAPAAATAIGELGVTAEEGTAAPEPWAPGNTANRLLHALGHPMRWLRRQGGDQPPCAA</sequence>
<keyword evidence="2" id="KW-0812">Transmembrane</keyword>
<feature type="compositionally biased region" description="Low complexity" evidence="1">
    <location>
        <begin position="161"/>
        <end position="174"/>
    </location>
</feature>
<keyword evidence="4" id="KW-1185">Reference proteome</keyword>
<feature type="region of interest" description="Disordered" evidence="1">
    <location>
        <begin position="161"/>
        <end position="244"/>
    </location>
</feature>
<feature type="compositionally biased region" description="Low complexity" evidence="1">
    <location>
        <begin position="186"/>
        <end position="239"/>
    </location>
</feature>
<organism evidence="3 4">
    <name type="scientific">Chlorella vulgaris</name>
    <name type="common">Green alga</name>
    <dbReference type="NCBI Taxonomy" id="3077"/>
    <lineage>
        <taxon>Eukaryota</taxon>
        <taxon>Viridiplantae</taxon>
        <taxon>Chlorophyta</taxon>
        <taxon>core chlorophytes</taxon>
        <taxon>Trebouxiophyceae</taxon>
        <taxon>Chlorellales</taxon>
        <taxon>Chlorellaceae</taxon>
        <taxon>Chlorella clade</taxon>
        <taxon>Chlorella</taxon>
    </lineage>
</organism>
<dbReference type="AlphaFoldDB" id="A0A9D4TYI7"/>
<feature type="compositionally biased region" description="Polar residues" evidence="1">
    <location>
        <begin position="280"/>
        <end position="299"/>
    </location>
</feature>
<reference evidence="3" key="1">
    <citation type="journal article" date="2019" name="Plant J.">
        <title>Chlorella vulgaris genome assembly and annotation reveals the molecular basis for metabolic acclimation to high light conditions.</title>
        <authorList>
            <person name="Cecchin M."/>
            <person name="Marcolungo L."/>
            <person name="Rossato M."/>
            <person name="Girolomoni L."/>
            <person name="Cosentino E."/>
            <person name="Cuine S."/>
            <person name="Li-Beisson Y."/>
            <person name="Delledonne M."/>
            <person name="Ballottari M."/>
        </authorList>
    </citation>
    <scope>NUCLEOTIDE SEQUENCE</scope>
    <source>
        <strain evidence="3">211/11P</strain>
    </source>
</reference>
<protein>
    <submittedName>
        <fullName evidence="3">Uncharacterized protein</fullName>
    </submittedName>
</protein>
<keyword evidence="2" id="KW-0472">Membrane</keyword>
<accession>A0A9D4TYI7</accession>
<evidence type="ECO:0000313" key="3">
    <source>
        <dbReference type="EMBL" id="KAI3438123.1"/>
    </source>
</evidence>
<evidence type="ECO:0000256" key="2">
    <source>
        <dbReference type="SAM" id="Phobius"/>
    </source>
</evidence>
<evidence type="ECO:0000256" key="1">
    <source>
        <dbReference type="SAM" id="MobiDB-lite"/>
    </source>
</evidence>
<evidence type="ECO:0000313" key="4">
    <source>
        <dbReference type="Proteomes" id="UP001055712"/>
    </source>
</evidence>
<comment type="caution">
    <text evidence="3">The sequence shown here is derived from an EMBL/GenBank/DDBJ whole genome shotgun (WGS) entry which is preliminary data.</text>
</comment>
<dbReference type="Proteomes" id="UP001055712">
    <property type="component" value="Unassembled WGS sequence"/>
</dbReference>